<proteinExistence type="evidence at protein level"/>
<keyword evidence="2" id="KW-1133">Transmembrane helix</keyword>
<accession>C0PE93</accession>
<keyword evidence="7" id="KW-1267">Proteomics identification</keyword>
<dbReference type="PANTHER" id="PTHR34360:SF2">
    <property type="entry name" value="MYOSIN HEAVY CHAIN-LIKE PROTEIN"/>
    <property type="match status" value="1"/>
</dbReference>
<reference evidence="3" key="1">
    <citation type="journal article" date="2009" name="PLoS Genet.">
        <title>Sequencing, mapping, and analysis of 27,455 maize full-length cDNAs.</title>
        <authorList>
            <person name="Soderlund C."/>
            <person name="Descour A."/>
            <person name="Kudrna D."/>
            <person name="Bomhoff M."/>
            <person name="Boyd L."/>
            <person name="Currie J."/>
            <person name="Angelova A."/>
            <person name="Collura K."/>
            <person name="Wissotski M."/>
            <person name="Ashley E."/>
            <person name="Morrow D."/>
            <person name="Fernandes J."/>
            <person name="Walbot V."/>
            <person name="Yu Y."/>
        </authorList>
    </citation>
    <scope>NUCLEOTIDE SEQUENCE</scope>
    <source>
        <strain evidence="3">B73</strain>
    </source>
</reference>
<keyword evidence="2" id="KW-0812">Transmembrane</keyword>
<name>C0PE93_MAIZE</name>
<evidence type="ECO:0000313" key="5">
    <source>
        <dbReference type="EnsemblPlants" id="Zm00001eb203200_P004"/>
    </source>
</evidence>
<protein>
    <submittedName>
        <fullName evidence="3 5">Uncharacterized protein</fullName>
    </submittedName>
</protein>
<reference evidence="4" key="3">
    <citation type="submission" date="2015-12" db="EMBL/GenBank/DDBJ databases">
        <title>Update maize B73 reference genome by single molecule sequencing technologies.</title>
        <authorList>
            <consortium name="Maize Genome Sequencing Project"/>
            <person name="Ware D."/>
        </authorList>
    </citation>
    <scope>NUCLEOTIDE SEQUENCE</scope>
    <source>
        <tissue evidence="4">Seedling</tissue>
    </source>
</reference>
<evidence type="ECO:0000256" key="2">
    <source>
        <dbReference type="SAM" id="Phobius"/>
    </source>
</evidence>
<dbReference type="GeneID" id="100383218"/>
<evidence type="ECO:0000313" key="4">
    <source>
        <dbReference type="EMBL" id="AQK59151.1"/>
    </source>
</evidence>
<dbReference type="eggNOG" id="ENOG502RVUA">
    <property type="taxonomic scope" value="Eukaryota"/>
</dbReference>
<evidence type="ECO:0000313" key="6">
    <source>
        <dbReference type="Proteomes" id="UP000007305"/>
    </source>
</evidence>
<reference evidence="6" key="2">
    <citation type="journal article" date="2009" name="Science">
        <title>The B73 maize genome: complexity, diversity, and dynamics.</title>
        <authorList>
            <person name="Schnable P.S."/>
            <person name="Ware D."/>
            <person name="Fulton R.S."/>
            <person name="Stein J.C."/>
            <person name="Wei F."/>
            <person name="Pasternak S."/>
            <person name="Liang C."/>
            <person name="Zhang J."/>
            <person name="Fulton L."/>
            <person name="Graves T.A."/>
            <person name="Minx P."/>
            <person name="Reily A.D."/>
            <person name="Courtney L."/>
            <person name="Kruchowski S.S."/>
            <person name="Tomlinson C."/>
            <person name="Strong C."/>
            <person name="Delehaunty K."/>
            <person name="Fronick C."/>
            <person name="Courtney B."/>
            <person name="Rock S.M."/>
            <person name="Belter E."/>
            <person name="Du F."/>
            <person name="Kim K."/>
            <person name="Abbott R.M."/>
            <person name="Cotton M."/>
            <person name="Levy A."/>
            <person name="Marchetto P."/>
            <person name="Ochoa K."/>
            <person name="Jackson S.M."/>
            <person name="Gillam B."/>
            <person name="Chen W."/>
            <person name="Yan L."/>
            <person name="Higginbotham J."/>
            <person name="Cardenas M."/>
            <person name="Waligorski J."/>
            <person name="Applebaum E."/>
            <person name="Phelps L."/>
            <person name="Falcone J."/>
            <person name="Kanchi K."/>
            <person name="Thane T."/>
            <person name="Scimone A."/>
            <person name="Thane N."/>
            <person name="Henke J."/>
            <person name="Wang T."/>
            <person name="Ruppert J."/>
            <person name="Shah N."/>
            <person name="Rotter K."/>
            <person name="Hodges J."/>
            <person name="Ingenthron E."/>
            <person name="Cordes M."/>
            <person name="Kohlberg S."/>
            <person name="Sgro J."/>
            <person name="Delgado B."/>
            <person name="Mead K."/>
            <person name="Chinwalla A."/>
            <person name="Leonard S."/>
            <person name="Crouse K."/>
            <person name="Collura K."/>
            <person name="Kudrna D."/>
            <person name="Currie J."/>
            <person name="He R."/>
            <person name="Angelova A."/>
            <person name="Rajasekar S."/>
            <person name="Mueller T."/>
            <person name="Lomeli R."/>
            <person name="Scara G."/>
            <person name="Ko A."/>
            <person name="Delaney K."/>
            <person name="Wissotski M."/>
            <person name="Lopez G."/>
            <person name="Campos D."/>
            <person name="Braidotti M."/>
            <person name="Ashley E."/>
            <person name="Golser W."/>
            <person name="Kim H."/>
            <person name="Lee S."/>
            <person name="Lin J."/>
            <person name="Dujmic Z."/>
            <person name="Kim W."/>
            <person name="Talag J."/>
            <person name="Zuccolo A."/>
            <person name="Fan C."/>
            <person name="Sebastian A."/>
            <person name="Kramer M."/>
            <person name="Spiegel L."/>
            <person name="Nascimento L."/>
            <person name="Zutavern T."/>
            <person name="Miller B."/>
            <person name="Ambroise C."/>
            <person name="Muller S."/>
            <person name="Spooner W."/>
            <person name="Narechania A."/>
            <person name="Ren L."/>
            <person name="Wei S."/>
            <person name="Kumari S."/>
            <person name="Faga B."/>
            <person name="Levy M.J."/>
            <person name="McMahan L."/>
            <person name="Van Buren P."/>
            <person name="Vaughn M.W."/>
            <person name="Ying K."/>
            <person name="Yeh C.-T."/>
            <person name="Emrich S.J."/>
            <person name="Jia Y."/>
            <person name="Kalyanaraman A."/>
            <person name="Hsia A.-P."/>
            <person name="Barbazuk W.B."/>
            <person name="Baucom R.S."/>
            <person name="Brutnell T.P."/>
            <person name="Carpita N.C."/>
            <person name="Chaparro C."/>
            <person name="Chia J.-M."/>
            <person name="Deragon J.-M."/>
            <person name="Estill J.C."/>
            <person name="Fu Y."/>
            <person name="Jeddeloh J.A."/>
            <person name="Han Y."/>
            <person name="Lee H."/>
            <person name="Li P."/>
            <person name="Lisch D.R."/>
            <person name="Liu S."/>
            <person name="Liu Z."/>
            <person name="Nagel D.H."/>
            <person name="McCann M.C."/>
            <person name="SanMiguel P."/>
            <person name="Myers A.M."/>
            <person name="Nettleton D."/>
            <person name="Nguyen J."/>
            <person name="Penning B.W."/>
            <person name="Ponnala L."/>
            <person name="Schneider K.L."/>
            <person name="Schwartz D.C."/>
            <person name="Sharma A."/>
            <person name="Soderlund C."/>
            <person name="Springer N.M."/>
            <person name="Sun Q."/>
            <person name="Wang H."/>
            <person name="Waterman M."/>
            <person name="Westerman R."/>
            <person name="Wolfgruber T.K."/>
            <person name="Yang L."/>
            <person name="Yu Y."/>
            <person name="Zhang L."/>
            <person name="Zhou S."/>
            <person name="Zhu Q."/>
            <person name="Bennetzen J.L."/>
            <person name="Dawe R.K."/>
            <person name="Jiang J."/>
            <person name="Jiang N."/>
            <person name="Presting G.G."/>
            <person name="Wessler S.R."/>
            <person name="Aluru S."/>
            <person name="Martienssen R.A."/>
            <person name="Clifton S.W."/>
            <person name="McCombie W.R."/>
            <person name="Wing R.A."/>
            <person name="Wilson R.K."/>
        </authorList>
    </citation>
    <scope>NUCLEOTIDE SEQUENCE [LARGE SCALE GENOMIC DNA]</scope>
    <source>
        <strain evidence="6">cv. B73</strain>
    </source>
</reference>
<dbReference type="AlphaFoldDB" id="C0PE93"/>
<keyword evidence="2" id="KW-0472">Membrane</keyword>
<sequence length="381" mass="43368">MTSRAAAEAALLLPLRLHSAPLRLRFFCTSASRLRWACSAAALLAVVSLVTAICAMPDAGAGTNVEADAGALRLEIEALRLKVARLESLLEANSKALDIKASILEEDNKLNEAMEREIQLLTNGPDRTKNSQSKSYSAGNIKSMEDEVRQLQHEIIKINSNSYTVESLAHDTEKRVEALSLEVKKIEDMTAEQWIQIRQLEQAFVLTKMMTSKVHERSRPSDTVYKWPGKEIIVKYVRNIKLDGIYIRGASYVRSCFSHTYKQSRSFVQAISRCYHETSRFRKAIRHRYTSDINKPDVFFLGGTISRSNISLPYNQFKIFISLARKFHYKAQGFIRDVMESNKYSCGLSNEPVTFILAYLVVISPLWIAWFLYSTWFSSRK</sequence>
<gene>
    <name evidence="5" type="primary">LOC100383218</name>
    <name evidence="4" type="ORF">ZEAMMB73_Zm00001d053275</name>
</gene>
<dbReference type="RefSeq" id="NP_001169351.1">
    <property type="nucleotide sequence ID" value="NM_001175880.1"/>
</dbReference>
<dbReference type="SMR" id="C0PE93"/>
<evidence type="ECO:0000256" key="1">
    <source>
        <dbReference type="SAM" id="Coils"/>
    </source>
</evidence>
<organism evidence="3">
    <name type="scientific">Zea mays</name>
    <name type="common">Maize</name>
    <dbReference type="NCBI Taxonomy" id="4577"/>
    <lineage>
        <taxon>Eukaryota</taxon>
        <taxon>Viridiplantae</taxon>
        <taxon>Streptophyta</taxon>
        <taxon>Embryophyta</taxon>
        <taxon>Tracheophyta</taxon>
        <taxon>Spermatophyta</taxon>
        <taxon>Magnoliopsida</taxon>
        <taxon>Liliopsida</taxon>
        <taxon>Poales</taxon>
        <taxon>Poaceae</taxon>
        <taxon>PACMAD clade</taxon>
        <taxon>Panicoideae</taxon>
        <taxon>Andropogonodae</taxon>
        <taxon>Andropogoneae</taxon>
        <taxon>Tripsacinae</taxon>
        <taxon>Zea</taxon>
    </lineage>
</organism>
<dbReference type="OMA" id="FPLMSAW"/>
<reference evidence="5" key="4">
    <citation type="submission" date="2019-07" db="EMBL/GenBank/DDBJ databases">
        <authorList>
            <person name="Seetharam A."/>
            <person name="Woodhouse M."/>
            <person name="Cannon E."/>
        </authorList>
    </citation>
    <scope>NUCLEOTIDE SEQUENCE [LARGE SCALE GENOMIC DNA]</scope>
    <source>
        <strain evidence="5">cv. B73</strain>
    </source>
</reference>
<dbReference type="PaxDb" id="4577-GRMZM2G461808_P01"/>
<dbReference type="EMBL" id="BT066612">
    <property type="protein sequence ID" value="ACN33509.1"/>
    <property type="molecule type" value="mRNA"/>
</dbReference>
<keyword evidence="6" id="KW-1185">Reference proteome</keyword>
<dbReference type="Gramene" id="Zm00001eb203200_T004">
    <property type="protein sequence ID" value="Zm00001eb203200_P004"/>
    <property type="gene ID" value="Zm00001eb203200"/>
</dbReference>
<dbReference type="KEGG" id="zma:100383218"/>
<keyword evidence="1" id="KW-0175">Coiled coil</keyword>
<dbReference type="EMBL" id="CM000780">
    <property type="protein sequence ID" value="AQK59151.1"/>
    <property type="molecule type" value="Genomic_DNA"/>
</dbReference>
<dbReference type="STRING" id="4577.C0PE93"/>
<dbReference type="EnsemblPlants" id="Zm00001eb203200_T004">
    <property type="protein sequence ID" value="Zm00001eb203200_P004"/>
    <property type="gene ID" value="Zm00001eb203200"/>
</dbReference>
<dbReference type="ExpressionAtlas" id="C0PE93">
    <property type="expression patterns" value="baseline and differential"/>
</dbReference>
<feature type="transmembrane region" description="Helical" evidence="2">
    <location>
        <begin position="353"/>
        <end position="373"/>
    </location>
</feature>
<evidence type="ECO:0007829" key="7">
    <source>
        <dbReference type="PeptideAtlas" id="C0PE93"/>
    </source>
</evidence>
<dbReference type="PANTHER" id="PTHR34360">
    <property type="entry name" value="OS08G0519400 PROTEIN"/>
    <property type="match status" value="1"/>
</dbReference>
<evidence type="ECO:0000313" key="3">
    <source>
        <dbReference type="EMBL" id="ACN33509.1"/>
    </source>
</evidence>
<feature type="coiled-coil region" evidence="1">
    <location>
        <begin position="69"/>
        <end position="189"/>
    </location>
</feature>
<dbReference type="OrthoDB" id="679141at2759"/>
<dbReference type="Proteomes" id="UP000007305">
    <property type="component" value="Chromosome 4"/>
</dbReference>
<reference evidence="5" key="5">
    <citation type="submission" date="2021-05" db="UniProtKB">
        <authorList>
            <consortium name="EnsemblPlants"/>
        </authorList>
    </citation>
    <scope>IDENTIFICATION</scope>
    <source>
        <strain evidence="5">cv. B73</strain>
    </source>
</reference>